<comment type="subcellular location">
    <subcellularLocation>
        <location evidence="1">Chromosome</location>
    </subcellularLocation>
    <subcellularLocation>
        <location evidence="3">Nucleus</location>
    </subcellularLocation>
</comment>
<dbReference type="SUPFAM" id="SSF88697">
    <property type="entry name" value="PUA domain-like"/>
    <property type="match status" value="1"/>
</dbReference>
<evidence type="ECO:0000256" key="4">
    <source>
        <dbReference type="SAM" id="MobiDB-lite"/>
    </source>
</evidence>
<evidence type="ECO:0000256" key="2">
    <source>
        <dbReference type="ARBA" id="ARBA00023242"/>
    </source>
</evidence>
<evidence type="ECO:0000313" key="7">
    <source>
        <dbReference type="Proteomes" id="UP001605036"/>
    </source>
</evidence>
<dbReference type="Proteomes" id="UP001605036">
    <property type="component" value="Unassembled WGS sequence"/>
</dbReference>
<proteinExistence type="predicted"/>
<evidence type="ECO:0000256" key="1">
    <source>
        <dbReference type="ARBA" id="ARBA00004286"/>
    </source>
</evidence>
<reference evidence="6 7" key="1">
    <citation type="submission" date="2024-09" db="EMBL/GenBank/DDBJ databases">
        <title>Chromosome-scale assembly of Riccia fluitans.</title>
        <authorList>
            <person name="Paukszto L."/>
            <person name="Sawicki J."/>
            <person name="Karawczyk K."/>
            <person name="Piernik-Szablinska J."/>
            <person name="Szczecinska M."/>
            <person name="Mazdziarz M."/>
        </authorList>
    </citation>
    <scope>NUCLEOTIDE SEQUENCE [LARGE SCALE GENOMIC DNA]</scope>
    <source>
        <strain evidence="6">Rf_01</strain>
        <tissue evidence="6">Aerial parts of the thallus</tissue>
    </source>
</reference>
<dbReference type="Pfam" id="PF02182">
    <property type="entry name" value="SAD_SRA"/>
    <property type="match status" value="1"/>
</dbReference>
<dbReference type="PANTHER" id="PTHR45660">
    <property type="entry name" value="HISTONE-LYSINE N-METHYLTRANSFERASE SETMAR"/>
    <property type="match status" value="1"/>
</dbReference>
<dbReference type="Gene3D" id="2.30.280.10">
    <property type="entry name" value="SRA-YDG"/>
    <property type="match status" value="1"/>
</dbReference>
<dbReference type="AlphaFoldDB" id="A0ABD1YZH6"/>
<comment type="caution">
    <text evidence="6">The sequence shown here is derived from an EMBL/GenBank/DDBJ whole genome shotgun (WGS) entry which is preliminary data.</text>
</comment>
<evidence type="ECO:0000313" key="6">
    <source>
        <dbReference type="EMBL" id="KAL2636184.1"/>
    </source>
</evidence>
<dbReference type="InterPro" id="IPR036987">
    <property type="entry name" value="SRA-YDG_sf"/>
</dbReference>
<dbReference type="GO" id="GO:0005634">
    <property type="term" value="C:nucleus"/>
    <property type="evidence" value="ECO:0007669"/>
    <property type="project" value="UniProtKB-SubCell"/>
</dbReference>
<name>A0ABD1YZH6_9MARC</name>
<dbReference type="PROSITE" id="PS51015">
    <property type="entry name" value="YDG"/>
    <property type="match status" value="1"/>
</dbReference>
<dbReference type="PANTHER" id="PTHR45660:SF13">
    <property type="entry name" value="HISTONE-LYSINE N-METHYLTRANSFERASE SETMAR"/>
    <property type="match status" value="1"/>
</dbReference>
<keyword evidence="2 3" id="KW-0539">Nucleus</keyword>
<dbReference type="InterPro" id="IPR003105">
    <property type="entry name" value="SRA_YDG"/>
</dbReference>
<dbReference type="GO" id="GO:0005694">
    <property type="term" value="C:chromosome"/>
    <property type="evidence" value="ECO:0007669"/>
    <property type="project" value="UniProtKB-SubCell"/>
</dbReference>
<dbReference type="SMART" id="SM00466">
    <property type="entry name" value="SRA"/>
    <property type="match status" value="1"/>
</dbReference>
<feature type="region of interest" description="Disordered" evidence="4">
    <location>
        <begin position="1"/>
        <end position="26"/>
    </location>
</feature>
<sequence length="256" mass="28136">MSSTSDSTARRRRVRRQRRSSDEGVEIREISDELAEIAQRAAIKQTLKEFAQVQKEIHHAEPKGSSSSMKAAAAMRKLCPELDANKSHVGGITGIRVGDAFASKGAMSVIGLHRELRGGINVVEHEVSVVTHRVANSVVFFIGAGSTYADNNYDAREGILIFSGEGGNPSDASSSLKAKKMKFGGYKDQTKTRGNAALIRTCELGLPVRVIMGDREAYSDGKYTYEGLYIIEKYSLQTGVHGNQIYKFQMKRFKGR</sequence>
<gene>
    <name evidence="6" type="ORF">R1flu_007663</name>
</gene>
<keyword evidence="7" id="KW-1185">Reference proteome</keyword>
<dbReference type="EMBL" id="JBHFFA010000003">
    <property type="protein sequence ID" value="KAL2636184.1"/>
    <property type="molecule type" value="Genomic_DNA"/>
</dbReference>
<accession>A0ABD1YZH6</accession>
<dbReference type="InterPro" id="IPR051357">
    <property type="entry name" value="H3K9_HMTase_SUVAR3-9"/>
</dbReference>
<evidence type="ECO:0000259" key="5">
    <source>
        <dbReference type="PROSITE" id="PS51015"/>
    </source>
</evidence>
<protein>
    <recommendedName>
        <fullName evidence="5">YDG domain-containing protein</fullName>
    </recommendedName>
</protein>
<evidence type="ECO:0000256" key="3">
    <source>
        <dbReference type="PROSITE-ProRule" id="PRU00358"/>
    </source>
</evidence>
<organism evidence="6 7">
    <name type="scientific">Riccia fluitans</name>
    <dbReference type="NCBI Taxonomy" id="41844"/>
    <lineage>
        <taxon>Eukaryota</taxon>
        <taxon>Viridiplantae</taxon>
        <taxon>Streptophyta</taxon>
        <taxon>Embryophyta</taxon>
        <taxon>Marchantiophyta</taxon>
        <taxon>Marchantiopsida</taxon>
        <taxon>Marchantiidae</taxon>
        <taxon>Marchantiales</taxon>
        <taxon>Ricciaceae</taxon>
        <taxon>Riccia</taxon>
    </lineage>
</organism>
<feature type="domain" description="YDG" evidence="5">
    <location>
        <begin position="90"/>
        <end position="252"/>
    </location>
</feature>
<dbReference type="InterPro" id="IPR015947">
    <property type="entry name" value="PUA-like_sf"/>
</dbReference>